<evidence type="ECO:0008006" key="4">
    <source>
        <dbReference type="Google" id="ProtNLM"/>
    </source>
</evidence>
<keyword evidence="3" id="KW-1185">Reference proteome</keyword>
<dbReference type="OrthoDB" id="124582at2759"/>
<evidence type="ECO:0000256" key="1">
    <source>
        <dbReference type="SAM" id="MobiDB-lite"/>
    </source>
</evidence>
<dbReference type="PANTHER" id="PTHR33099">
    <property type="entry name" value="FE2OG DIOXYGENASE DOMAIN-CONTAINING PROTEIN"/>
    <property type="match status" value="1"/>
</dbReference>
<evidence type="ECO:0000313" key="2">
    <source>
        <dbReference type="EMBL" id="KAE9404681.1"/>
    </source>
</evidence>
<sequence>MPNNHYDEEEYDSDSDSESELSDGDDFREELSQVLDEFDFSDAPNPGLSLNGIGVVGLPASRAPFGHNEKTIVDKKVRDTWEIDPKNASFLNPAWNDWVKETALKRVSDGLGTEIKNVKIELYKLLLYERRLAHQDTVKAADMFATMIIILPSLYTGGQVQVSHAGKSQTFDFAKDSQLSTSVLAWYTDVFHEVKPVKSGYRLALSYNICQIAPTVSIPRLPVVDEAHKLLRRVLLKWREDMFSTAPSSVVAYLLDHQYSLADLNKGAECLKGQDKHRVFHLRAVAEEMGFVVAFATLVCRKNGAVDYETSDADAIYDEDDPYEEFGDGPGEVYMDESEEYDVSMHVENIVDISGKVIRRTKMELDEDCLIPENPFEDTDPDDKQYEGYMGNYGGNVDYYYRRTVMLLSDGAL</sequence>
<proteinExistence type="predicted"/>
<dbReference type="PANTHER" id="PTHR33099:SF7">
    <property type="entry name" value="MYND-TYPE DOMAIN-CONTAINING PROTEIN"/>
    <property type="match status" value="1"/>
</dbReference>
<gene>
    <name evidence="2" type="ORF">BT96DRAFT_916766</name>
</gene>
<feature type="compositionally biased region" description="Acidic residues" evidence="1">
    <location>
        <begin position="7"/>
        <end position="26"/>
    </location>
</feature>
<dbReference type="Gene3D" id="2.60.120.620">
    <property type="entry name" value="q2cbj1_9rhob like domain"/>
    <property type="match status" value="1"/>
</dbReference>
<evidence type="ECO:0000313" key="3">
    <source>
        <dbReference type="Proteomes" id="UP000799118"/>
    </source>
</evidence>
<name>A0A6A4I2P6_9AGAR</name>
<feature type="region of interest" description="Disordered" evidence="1">
    <location>
        <begin position="1"/>
        <end position="26"/>
    </location>
</feature>
<protein>
    <recommendedName>
        <fullName evidence="4">Prolyl 4-hydroxylase alpha subunit Fe(2+) 2OG dioxygenase domain-containing protein</fullName>
    </recommendedName>
</protein>
<organism evidence="2 3">
    <name type="scientific">Gymnopus androsaceus JB14</name>
    <dbReference type="NCBI Taxonomy" id="1447944"/>
    <lineage>
        <taxon>Eukaryota</taxon>
        <taxon>Fungi</taxon>
        <taxon>Dikarya</taxon>
        <taxon>Basidiomycota</taxon>
        <taxon>Agaricomycotina</taxon>
        <taxon>Agaricomycetes</taxon>
        <taxon>Agaricomycetidae</taxon>
        <taxon>Agaricales</taxon>
        <taxon>Marasmiineae</taxon>
        <taxon>Omphalotaceae</taxon>
        <taxon>Gymnopus</taxon>
    </lineage>
</organism>
<dbReference type="Proteomes" id="UP000799118">
    <property type="component" value="Unassembled WGS sequence"/>
</dbReference>
<reference evidence="2" key="1">
    <citation type="journal article" date="2019" name="Environ. Microbiol.">
        <title>Fungal ecological strategies reflected in gene transcription - a case study of two litter decomposers.</title>
        <authorList>
            <person name="Barbi F."/>
            <person name="Kohler A."/>
            <person name="Barry K."/>
            <person name="Baskaran P."/>
            <person name="Daum C."/>
            <person name="Fauchery L."/>
            <person name="Ihrmark K."/>
            <person name="Kuo A."/>
            <person name="LaButti K."/>
            <person name="Lipzen A."/>
            <person name="Morin E."/>
            <person name="Grigoriev I.V."/>
            <person name="Henrissat B."/>
            <person name="Lindahl B."/>
            <person name="Martin F."/>
        </authorList>
    </citation>
    <scope>NUCLEOTIDE SEQUENCE</scope>
    <source>
        <strain evidence="2">JB14</strain>
    </source>
</reference>
<accession>A0A6A4I2P6</accession>
<dbReference type="EMBL" id="ML769415">
    <property type="protein sequence ID" value="KAE9404681.1"/>
    <property type="molecule type" value="Genomic_DNA"/>
</dbReference>
<dbReference type="AlphaFoldDB" id="A0A6A4I2P6"/>